<keyword evidence="2 7" id="KW-0813">Transport</keyword>
<dbReference type="NCBIfam" id="TIGR04056">
    <property type="entry name" value="OMP_RagA_SusC"/>
    <property type="match status" value="1"/>
</dbReference>
<sequence length="1068" mass="117075">MKTNPLLLTLLLLSCVSFGYAQQTRTITGQVKDGGSGGTLPGVSIVLKGTSTGTSTDADGKYTLRVSERGNITLTFSFIGYTSQEVAVGNRTTLDITLSPDEKTLNEVVVIGYGTVNRRDLTGSVSSVGSKQLRDIPITNAAEAITGRLAGVQVTTSEGGPGADIRIRVRGGNSITQDNSPIYVVDGIQLDNALNTLNPQDIETIDVLKDASATAIYGARGANGVIIITTKSGKTNSRTTVNYNGSFGFRENLKNLGVLKPYDYVLYQYEKTRGNATDSTSFANQFGSSWDTLANYRNAPFINWQDEVFGRRAAYQNHNISVNGGNRTTSYNLSLTSNTEEGVMLQSAFDRKLANFKLDHSISDKAKVGFVVRYLGQRVDGAGTSSSGAAGNNRLRHSIQYQPLELNRRGSASVIDFDEDYYNATRLSNPIVLTQAEYQKRYTNATNISGYFSYQFIPGLSLRVTAGYDNNVGRDDLFYSKVTGTARNYSGLPVAMIRNANGVTINNANVLTFNRSGIAGKHDIDALLGQEIYQTSSRATGLETRYFPSDISAEKALANMNLGSPPPGSIQPQPTSAESQSRLLSFFGRVNYSYDKKYLATVTMRADGSSKFAPSNQWGYFPAASLAWRFSQEKFMQGLTFINDAKLRTSYGAAGNNRISDFLFAQLYNTSGQYALGETVLPAFAPASLAQPNLTWETTYSRNIGLDVSLWSGRVQLSADVYNNLTKNLLVNLPIPSTSGYTTQIKNVGATSNRGVELQLSANVMRTKDFNWTTNFNISFNKNRVEDLGPVQQQTTNSGWQGSDGADDYILKVGQSVGQMYGFVTDGFYKVDDFNYNATTRTYTLKEGVPTAAAIFGAPQPGTIKLKDLNGDGVIRLEDDRTIIGDANPKHIGGFNNQFTYRNFDFSVFMNWVYGNSIYNANKIELTSGFYRNVNMLDVMADRWKTVNAQGQVVTDPTELAALNANAQIWQPITNNRPYLHSWAIEDGSFLRINNVTLGYSLPKTLINKVKMQNARFFGTVNNLATLTNYSGFDPEVNARRFNPLTPGVDFAAYPKTRTYVMGVNITF</sequence>
<keyword evidence="6 7" id="KW-0998">Cell outer membrane</keyword>
<dbReference type="InterPro" id="IPR023997">
    <property type="entry name" value="TonB-dep_OMP_SusC/RagA_CS"/>
</dbReference>
<dbReference type="InterPro" id="IPR008969">
    <property type="entry name" value="CarboxyPept-like_regulatory"/>
</dbReference>
<dbReference type="InterPro" id="IPR036942">
    <property type="entry name" value="Beta-barrel_TonB_sf"/>
</dbReference>
<evidence type="ECO:0000256" key="1">
    <source>
        <dbReference type="ARBA" id="ARBA00004571"/>
    </source>
</evidence>
<feature type="signal peptide" evidence="8">
    <location>
        <begin position="1"/>
        <end position="21"/>
    </location>
</feature>
<gene>
    <name evidence="10" type="ORF">GCM10023187_50140</name>
</gene>
<evidence type="ECO:0000259" key="9">
    <source>
        <dbReference type="Pfam" id="PF07715"/>
    </source>
</evidence>
<dbReference type="Pfam" id="PF13715">
    <property type="entry name" value="CarbopepD_reg_2"/>
    <property type="match status" value="1"/>
</dbReference>
<evidence type="ECO:0000256" key="2">
    <source>
        <dbReference type="ARBA" id="ARBA00022448"/>
    </source>
</evidence>
<reference evidence="11" key="1">
    <citation type="journal article" date="2019" name="Int. J. Syst. Evol. Microbiol.">
        <title>The Global Catalogue of Microorganisms (GCM) 10K type strain sequencing project: providing services to taxonomists for standard genome sequencing and annotation.</title>
        <authorList>
            <consortium name="The Broad Institute Genomics Platform"/>
            <consortium name="The Broad Institute Genome Sequencing Center for Infectious Disease"/>
            <person name="Wu L."/>
            <person name="Ma J."/>
        </authorList>
    </citation>
    <scope>NUCLEOTIDE SEQUENCE [LARGE SCALE GENOMIC DNA]</scope>
    <source>
        <strain evidence="11">JCM 17925</strain>
    </source>
</reference>
<evidence type="ECO:0000256" key="8">
    <source>
        <dbReference type="SAM" id="SignalP"/>
    </source>
</evidence>
<dbReference type="InterPro" id="IPR037066">
    <property type="entry name" value="Plug_dom_sf"/>
</dbReference>
<evidence type="ECO:0000256" key="4">
    <source>
        <dbReference type="ARBA" id="ARBA00022692"/>
    </source>
</evidence>
<name>A0ABP8KW71_9BACT</name>
<dbReference type="PROSITE" id="PS51257">
    <property type="entry name" value="PROKAR_LIPOPROTEIN"/>
    <property type="match status" value="1"/>
</dbReference>
<keyword evidence="8" id="KW-0732">Signal</keyword>
<dbReference type="InterPro" id="IPR012910">
    <property type="entry name" value="Plug_dom"/>
</dbReference>
<organism evidence="10 11">
    <name type="scientific">Nibrella viscosa</name>
    <dbReference type="NCBI Taxonomy" id="1084524"/>
    <lineage>
        <taxon>Bacteria</taxon>
        <taxon>Pseudomonadati</taxon>
        <taxon>Bacteroidota</taxon>
        <taxon>Cytophagia</taxon>
        <taxon>Cytophagales</taxon>
        <taxon>Spirosomataceae</taxon>
        <taxon>Nibrella</taxon>
    </lineage>
</organism>
<dbReference type="EMBL" id="BAABHB010000015">
    <property type="protein sequence ID" value="GAA4417586.1"/>
    <property type="molecule type" value="Genomic_DNA"/>
</dbReference>
<dbReference type="NCBIfam" id="TIGR04057">
    <property type="entry name" value="SusC_RagA_signa"/>
    <property type="match status" value="1"/>
</dbReference>
<keyword evidence="10" id="KW-0675">Receptor</keyword>
<evidence type="ECO:0000313" key="11">
    <source>
        <dbReference type="Proteomes" id="UP001500936"/>
    </source>
</evidence>
<comment type="caution">
    <text evidence="10">The sequence shown here is derived from an EMBL/GenBank/DDBJ whole genome shotgun (WGS) entry which is preliminary data.</text>
</comment>
<evidence type="ECO:0000256" key="3">
    <source>
        <dbReference type="ARBA" id="ARBA00022452"/>
    </source>
</evidence>
<dbReference type="Gene3D" id="2.60.40.1120">
    <property type="entry name" value="Carboxypeptidase-like, regulatory domain"/>
    <property type="match status" value="1"/>
</dbReference>
<dbReference type="InterPro" id="IPR039426">
    <property type="entry name" value="TonB-dep_rcpt-like"/>
</dbReference>
<dbReference type="Pfam" id="PF07715">
    <property type="entry name" value="Plug"/>
    <property type="match status" value="1"/>
</dbReference>
<evidence type="ECO:0000256" key="7">
    <source>
        <dbReference type="PROSITE-ProRule" id="PRU01360"/>
    </source>
</evidence>
<comment type="subcellular location">
    <subcellularLocation>
        <location evidence="1 7">Cell outer membrane</location>
        <topology evidence="1 7">Multi-pass membrane protein</topology>
    </subcellularLocation>
</comment>
<keyword evidence="5 7" id="KW-0472">Membrane</keyword>
<feature type="domain" description="TonB-dependent receptor plug" evidence="9">
    <location>
        <begin position="118"/>
        <end position="225"/>
    </location>
</feature>
<keyword evidence="3 7" id="KW-1134">Transmembrane beta strand</keyword>
<feature type="chain" id="PRO_5045120894" evidence="8">
    <location>
        <begin position="22"/>
        <end position="1068"/>
    </location>
</feature>
<comment type="similarity">
    <text evidence="7">Belongs to the TonB-dependent receptor family.</text>
</comment>
<evidence type="ECO:0000313" key="10">
    <source>
        <dbReference type="EMBL" id="GAA4417586.1"/>
    </source>
</evidence>
<dbReference type="PROSITE" id="PS52016">
    <property type="entry name" value="TONB_DEPENDENT_REC_3"/>
    <property type="match status" value="1"/>
</dbReference>
<proteinExistence type="inferred from homology"/>
<dbReference type="Gene3D" id="2.170.130.10">
    <property type="entry name" value="TonB-dependent receptor, plug domain"/>
    <property type="match status" value="1"/>
</dbReference>
<keyword evidence="4 7" id="KW-0812">Transmembrane</keyword>
<accession>A0ABP8KW71</accession>
<keyword evidence="11" id="KW-1185">Reference proteome</keyword>
<dbReference type="Proteomes" id="UP001500936">
    <property type="component" value="Unassembled WGS sequence"/>
</dbReference>
<evidence type="ECO:0000256" key="5">
    <source>
        <dbReference type="ARBA" id="ARBA00023136"/>
    </source>
</evidence>
<evidence type="ECO:0000256" key="6">
    <source>
        <dbReference type="ARBA" id="ARBA00023237"/>
    </source>
</evidence>
<dbReference type="SUPFAM" id="SSF49464">
    <property type="entry name" value="Carboxypeptidase regulatory domain-like"/>
    <property type="match status" value="1"/>
</dbReference>
<dbReference type="RefSeq" id="WP_345270799.1">
    <property type="nucleotide sequence ID" value="NZ_BAABHB010000015.1"/>
</dbReference>
<dbReference type="Gene3D" id="2.40.170.20">
    <property type="entry name" value="TonB-dependent receptor, beta-barrel domain"/>
    <property type="match status" value="1"/>
</dbReference>
<dbReference type="InterPro" id="IPR023996">
    <property type="entry name" value="TonB-dep_OMP_SusC/RagA"/>
</dbReference>
<protein>
    <submittedName>
        <fullName evidence="10">TonB-dependent receptor</fullName>
    </submittedName>
</protein>
<dbReference type="SUPFAM" id="SSF56935">
    <property type="entry name" value="Porins"/>
    <property type="match status" value="1"/>
</dbReference>